<dbReference type="InterPro" id="IPR050249">
    <property type="entry name" value="Pseudomonas-type_ThrB"/>
</dbReference>
<dbReference type="PANTHER" id="PTHR21064:SF6">
    <property type="entry name" value="AMINOGLYCOSIDE PHOSPHOTRANSFERASE DOMAIN-CONTAINING PROTEIN"/>
    <property type="match status" value="1"/>
</dbReference>
<comment type="similarity">
    <text evidence="1">Belongs to the pseudomonas-type ThrB family.</text>
</comment>
<dbReference type="EMBL" id="VKKG01000005">
    <property type="protein sequence ID" value="TRY17312.1"/>
    <property type="molecule type" value="Genomic_DNA"/>
</dbReference>
<accession>A0A553JXZ2</accession>
<evidence type="ECO:0000259" key="2">
    <source>
        <dbReference type="Pfam" id="PF01636"/>
    </source>
</evidence>
<dbReference type="SUPFAM" id="SSF56112">
    <property type="entry name" value="Protein kinase-like (PK-like)"/>
    <property type="match status" value="1"/>
</dbReference>
<dbReference type="AlphaFoldDB" id="A0A553JXZ2"/>
<dbReference type="GO" id="GO:0019202">
    <property type="term" value="F:amino acid kinase activity"/>
    <property type="evidence" value="ECO:0007669"/>
    <property type="project" value="TreeGrafter"/>
</dbReference>
<reference evidence="3 4" key="1">
    <citation type="submission" date="2019-07" db="EMBL/GenBank/DDBJ databases">
        <authorList>
            <person name="Zhou L.-Y."/>
        </authorList>
    </citation>
    <scope>NUCLEOTIDE SEQUENCE [LARGE SCALE GENOMIC DNA]</scope>
    <source>
        <strain evidence="3 4">YIM 101269</strain>
    </source>
</reference>
<sequence length="307" mass="34108">MARSDTARTLDRFPRAALARYALTQPELRPFASSFNDIYRVSAVEGEFVLRVSPRQCVHSAHAAQAEQAWTDRIRSAGLSAPTVVGTRDGGLVVTEDGPAARRAVMLTWIAGKVLEQPFPADRITSLGELSARLHQATPPSSTRPAGVLDASSPTLFAVPDVLESAPPGHREILRQRSKQAREWLHELWSSEEEVPRVLHFDLTPKNVVEMDGEGLAVIDCEDLAWGHRAQDIANTIYGITHGEFDAHAITMFRTGYERHAAWPDLDDERLRQLFIVRRIGMVNLSLTLRRPGLAEYLDRHAAALTQ</sequence>
<dbReference type="PANTHER" id="PTHR21064">
    <property type="entry name" value="AMINOGLYCOSIDE PHOSPHOTRANSFERASE DOMAIN-CONTAINING PROTEIN-RELATED"/>
    <property type="match status" value="1"/>
</dbReference>
<protein>
    <submittedName>
        <fullName evidence="3">Phosphotransferase</fullName>
    </submittedName>
</protein>
<feature type="domain" description="Aminoglycoside phosphotransferase" evidence="2">
    <location>
        <begin position="28"/>
        <end position="264"/>
    </location>
</feature>
<gene>
    <name evidence="3" type="ORF">FOJ82_12230</name>
</gene>
<evidence type="ECO:0000313" key="4">
    <source>
        <dbReference type="Proteomes" id="UP000317638"/>
    </source>
</evidence>
<name>A0A553JXZ2_9ACTN</name>
<keyword evidence="3" id="KW-0808">Transferase</keyword>
<evidence type="ECO:0000313" key="3">
    <source>
        <dbReference type="EMBL" id="TRY17312.1"/>
    </source>
</evidence>
<dbReference type="Pfam" id="PF01636">
    <property type="entry name" value="APH"/>
    <property type="match status" value="1"/>
</dbReference>
<evidence type="ECO:0000256" key="1">
    <source>
        <dbReference type="ARBA" id="ARBA00038240"/>
    </source>
</evidence>
<organism evidence="3 4">
    <name type="scientific">Tessaracoccus rhinocerotis</name>
    <dbReference type="NCBI Taxonomy" id="1689449"/>
    <lineage>
        <taxon>Bacteria</taxon>
        <taxon>Bacillati</taxon>
        <taxon>Actinomycetota</taxon>
        <taxon>Actinomycetes</taxon>
        <taxon>Propionibacteriales</taxon>
        <taxon>Propionibacteriaceae</taxon>
        <taxon>Tessaracoccus</taxon>
    </lineage>
</organism>
<dbReference type="RefSeq" id="WP_143938776.1">
    <property type="nucleotide sequence ID" value="NZ_VKKG01000005.1"/>
</dbReference>
<dbReference type="OrthoDB" id="101887at2"/>
<dbReference type="Gene3D" id="3.90.1200.10">
    <property type="match status" value="1"/>
</dbReference>
<keyword evidence="4" id="KW-1185">Reference proteome</keyword>
<comment type="caution">
    <text evidence="3">The sequence shown here is derived from an EMBL/GenBank/DDBJ whole genome shotgun (WGS) entry which is preliminary data.</text>
</comment>
<proteinExistence type="inferred from homology"/>
<dbReference type="Proteomes" id="UP000317638">
    <property type="component" value="Unassembled WGS sequence"/>
</dbReference>
<dbReference type="InterPro" id="IPR011009">
    <property type="entry name" value="Kinase-like_dom_sf"/>
</dbReference>
<dbReference type="InterPro" id="IPR002575">
    <property type="entry name" value="Aminoglycoside_PTrfase"/>
</dbReference>